<gene>
    <name evidence="2" type="ORF">BN946_scf185012.g3</name>
</gene>
<feature type="compositionally biased region" description="Gly residues" evidence="1">
    <location>
        <begin position="422"/>
        <end position="433"/>
    </location>
</feature>
<sequence>MSPTLLTLPDELLSAILFALDRHLPTLRNVSLTCRALLSIARGELFQVVDATILHKSVMLPYVQHVEELHFKPSSCPRPASLALSKLRTMHLASHPFRPMILSVLDWQELFAVAAFASVTELILYTVSLPRFGDLQSLVCLFPNLERFSASQVTLGEDTTVTVRPLPLTRSKPTDQAVLDARRPMLRFLHVAHTGEDDPVIKLARWLLTGPSAGTLKTLILSYTCSSPQTLLSHVGPTIEHLALALRPFHGMVYDGYFERYTRLHTLDLMLRSYRTAPGAWHRLATFLLHIPTAHLHTLMIDIRVHDPRSMGDGIYLPTLAEVNEALDDEKFATVKRVEVVVQCDTLVGWEPDRKQAEQVRRDVRALLYHVENAGKLVVTVQSVEKASAFLHVRSGLARLTDVVHVAVLGHRSWVQRQSGASGSGGGVGGEPRGGSSDSRAGREGGEWSADPENLSDRELIEHLLVEGQRTRQALHKVWMYLDEEVEVREELIASDLRDIRVGVRSSVRKELSKMEAVVREVVRDEVAKALAAYFGSKGSSPDAAKEDGAEMAKEGEGSGTGAGKREKEGEKEGPVADPE</sequence>
<dbReference type="OrthoDB" id="2734653at2759"/>
<dbReference type="HOGENOM" id="CLU_470206_0_0_1"/>
<feature type="compositionally biased region" description="Basic and acidic residues" evidence="1">
    <location>
        <begin position="544"/>
        <end position="557"/>
    </location>
</feature>
<organism evidence="2 3">
    <name type="scientific">Pycnoporus cinnabarinus</name>
    <name type="common">Cinnabar-red polypore</name>
    <name type="synonym">Trametes cinnabarina</name>
    <dbReference type="NCBI Taxonomy" id="5643"/>
    <lineage>
        <taxon>Eukaryota</taxon>
        <taxon>Fungi</taxon>
        <taxon>Dikarya</taxon>
        <taxon>Basidiomycota</taxon>
        <taxon>Agaricomycotina</taxon>
        <taxon>Agaricomycetes</taxon>
        <taxon>Polyporales</taxon>
        <taxon>Polyporaceae</taxon>
        <taxon>Trametes</taxon>
    </lineage>
</organism>
<reference evidence="2" key="1">
    <citation type="submission" date="2014-01" db="EMBL/GenBank/DDBJ databases">
        <title>The genome of the white-rot fungus Pycnoporus cinnabarinus: a basidiomycete model with a versatile arsenal for lignocellulosic biomass breakdown.</title>
        <authorList>
            <person name="Levasseur A."/>
            <person name="Lomascolo A."/>
            <person name="Ruiz-Duenas F.J."/>
            <person name="Uzan E."/>
            <person name="Piumi F."/>
            <person name="Kues U."/>
            <person name="Ram A.F.J."/>
            <person name="Murat C."/>
            <person name="Haon M."/>
            <person name="Benoit I."/>
            <person name="Arfi Y."/>
            <person name="Chevret D."/>
            <person name="Drula E."/>
            <person name="Kwon M.J."/>
            <person name="Gouret P."/>
            <person name="Lesage-Meessen L."/>
            <person name="Lombard V."/>
            <person name="Mariette J."/>
            <person name="Noirot C."/>
            <person name="Park J."/>
            <person name="Patyshakuliyeva A."/>
            <person name="Wieneger R.A.B."/>
            <person name="Wosten H.A.B."/>
            <person name="Martin F."/>
            <person name="Coutinho P.M."/>
            <person name="de Vries R."/>
            <person name="Martinez A.T."/>
            <person name="Klopp C."/>
            <person name="Pontarotti P."/>
            <person name="Henrissat B."/>
            <person name="Record E."/>
        </authorList>
    </citation>
    <scope>NUCLEOTIDE SEQUENCE [LARGE SCALE GENOMIC DNA]</scope>
    <source>
        <strain evidence="2">BRFM137</strain>
    </source>
</reference>
<feature type="region of interest" description="Disordered" evidence="1">
    <location>
        <begin position="417"/>
        <end position="453"/>
    </location>
</feature>
<feature type="region of interest" description="Disordered" evidence="1">
    <location>
        <begin position="536"/>
        <end position="580"/>
    </location>
</feature>
<evidence type="ECO:0000313" key="3">
    <source>
        <dbReference type="Proteomes" id="UP000029665"/>
    </source>
</evidence>
<evidence type="ECO:0000256" key="1">
    <source>
        <dbReference type="SAM" id="MobiDB-lite"/>
    </source>
</evidence>
<evidence type="ECO:0000313" key="2">
    <source>
        <dbReference type="EMBL" id="CDO75386.1"/>
    </source>
</evidence>
<accession>A0A060SMJ0</accession>
<dbReference type="AlphaFoldDB" id="A0A060SMJ0"/>
<name>A0A060SMJ0_PYCCI</name>
<dbReference type="EMBL" id="CCBP010000269">
    <property type="protein sequence ID" value="CDO75386.1"/>
    <property type="molecule type" value="Genomic_DNA"/>
</dbReference>
<comment type="caution">
    <text evidence="2">The sequence shown here is derived from an EMBL/GenBank/DDBJ whole genome shotgun (WGS) entry which is preliminary data.</text>
</comment>
<proteinExistence type="predicted"/>
<evidence type="ECO:0008006" key="4">
    <source>
        <dbReference type="Google" id="ProtNLM"/>
    </source>
</evidence>
<dbReference type="OMA" id="EAYSTCE"/>
<keyword evidence="3" id="KW-1185">Reference proteome</keyword>
<feature type="compositionally biased region" description="Basic and acidic residues" evidence="1">
    <location>
        <begin position="564"/>
        <end position="580"/>
    </location>
</feature>
<dbReference type="Proteomes" id="UP000029665">
    <property type="component" value="Unassembled WGS sequence"/>
</dbReference>
<protein>
    <recommendedName>
        <fullName evidence="4">F-box domain-containing protein</fullName>
    </recommendedName>
</protein>